<feature type="domain" description="CzcB-like C-terminal circularly permuted SH3-like" evidence="7">
    <location>
        <begin position="347"/>
        <end position="407"/>
    </location>
</feature>
<dbReference type="Pfam" id="PF25975">
    <property type="entry name" value="CzcB_C"/>
    <property type="match status" value="1"/>
</dbReference>
<evidence type="ECO:0000256" key="3">
    <source>
        <dbReference type="SAM" id="Phobius"/>
    </source>
</evidence>
<keyword evidence="3" id="KW-0812">Transmembrane</keyword>
<feature type="region of interest" description="Disordered" evidence="2">
    <location>
        <begin position="31"/>
        <end position="50"/>
    </location>
</feature>
<feature type="compositionally biased region" description="Basic and acidic residues" evidence="2">
    <location>
        <begin position="31"/>
        <end position="49"/>
    </location>
</feature>
<proteinExistence type="predicted"/>
<evidence type="ECO:0000313" key="8">
    <source>
        <dbReference type="EMBL" id="VAW96924.1"/>
    </source>
</evidence>
<dbReference type="SUPFAM" id="SSF111369">
    <property type="entry name" value="HlyD-like secretion proteins"/>
    <property type="match status" value="1"/>
</dbReference>
<keyword evidence="1" id="KW-0813">Transport</keyword>
<accession>A0A3B1ASG5</accession>
<dbReference type="GO" id="GO:0046914">
    <property type="term" value="F:transition metal ion binding"/>
    <property type="evidence" value="ECO:0007669"/>
    <property type="project" value="TreeGrafter"/>
</dbReference>
<feature type="domain" description="CusB-like beta-barrel" evidence="4">
    <location>
        <begin position="265"/>
        <end position="337"/>
    </location>
</feature>
<dbReference type="PANTHER" id="PTHR30097">
    <property type="entry name" value="CATION EFFLUX SYSTEM PROTEIN CUSB"/>
    <property type="match status" value="1"/>
</dbReference>
<organism evidence="8">
    <name type="scientific">hydrothermal vent metagenome</name>
    <dbReference type="NCBI Taxonomy" id="652676"/>
    <lineage>
        <taxon>unclassified sequences</taxon>
        <taxon>metagenomes</taxon>
        <taxon>ecological metagenomes</taxon>
    </lineage>
</organism>
<dbReference type="AlphaFoldDB" id="A0A3B1ASG5"/>
<evidence type="ECO:0000256" key="2">
    <source>
        <dbReference type="SAM" id="MobiDB-lite"/>
    </source>
</evidence>
<name>A0A3B1ASG5_9ZZZZ</name>
<evidence type="ECO:0000259" key="7">
    <source>
        <dbReference type="Pfam" id="PF25975"/>
    </source>
</evidence>
<dbReference type="InterPro" id="IPR051909">
    <property type="entry name" value="MFP_Cation_Efflux"/>
</dbReference>
<dbReference type="InterPro" id="IPR058649">
    <property type="entry name" value="CzcB_C"/>
</dbReference>
<sequence>MKQNYLAIVAIIILTAILGVWILVTPEQHSGDGHGDHDDVHSEEVESGKHGGRLLKQGNFALELVIFERGLPPAFRVYSYADGEALNPNEIKLTIKLHRTGNKVDTINFQPQQDYLQGDAVIYEPHSFAVEIEANYREKRFQWRYESFEGRTNIPADMAQSMNIKSEAIGPIKLKEVLTLSGQVHINPNLVSRVLPRFAGVVKSIHTELGDTVKKGQLLATVQSNESLQNYKIRAPIGGLIVRRDVQVGEATSDKPLFIITDLSNVWVELDGFSADLDKLKIGQSVVVESLHGRLQHTGVINWISPLTAHASQSVRVRVEIENENNILRPGQYVRGHVIVAENTVKLAVRQSAIQSFRDFQVVYARYGDTYEVRMLELGRRNKNWVEVLSGIEAGTEYVTENSYLIKADIEKSGASHDH</sequence>
<keyword evidence="3" id="KW-1133">Transmembrane helix</keyword>
<feature type="domain" description="CzcB-like barrel-sandwich hybrid" evidence="6">
    <location>
        <begin position="192"/>
        <end position="262"/>
    </location>
</feature>
<evidence type="ECO:0000256" key="1">
    <source>
        <dbReference type="ARBA" id="ARBA00022448"/>
    </source>
</evidence>
<dbReference type="Pfam" id="PF25971">
    <property type="entry name" value="CzcB_N"/>
    <property type="match status" value="1"/>
</dbReference>
<dbReference type="Gene3D" id="2.40.30.170">
    <property type="match status" value="1"/>
</dbReference>
<dbReference type="Pfam" id="PF25973">
    <property type="entry name" value="BSH_CzcB"/>
    <property type="match status" value="1"/>
</dbReference>
<dbReference type="GO" id="GO:0030288">
    <property type="term" value="C:outer membrane-bounded periplasmic space"/>
    <property type="evidence" value="ECO:0007669"/>
    <property type="project" value="TreeGrafter"/>
</dbReference>
<keyword evidence="3" id="KW-0472">Membrane</keyword>
<evidence type="ECO:0000259" key="5">
    <source>
        <dbReference type="Pfam" id="PF25971"/>
    </source>
</evidence>
<dbReference type="Gene3D" id="2.40.420.20">
    <property type="match status" value="1"/>
</dbReference>
<reference evidence="8" key="1">
    <citation type="submission" date="2018-06" db="EMBL/GenBank/DDBJ databases">
        <authorList>
            <person name="Zhirakovskaya E."/>
        </authorList>
    </citation>
    <scope>NUCLEOTIDE SEQUENCE</scope>
</reference>
<dbReference type="EMBL" id="UOFR01000041">
    <property type="protein sequence ID" value="VAW96924.1"/>
    <property type="molecule type" value="Genomic_DNA"/>
</dbReference>
<dbReference type="GO" id="GO:0015679">
    <property type="term" value="P:plasma membrane copper ion transport"/>
    <property type="evidence" value="ECO:0007669"/>
    <property type="project" value="TreeGrafter"/>
</dbReference>
<feature type="transmembrane region" description="Helical" evidence="3">
    <location>
        <begin position="5"/>
        <end position="24"/>
    </location>
</feature>
<dbReference type="InterPro" id="IPR058792">
    <property type="entry name" value="Beta-barrel_RND_2"/>
</dbReference>
<dbReference type="Gene3D" id="2.40.50.100">
    <property type="match status" value="1"/>
</dbReference>
<gene>
    <name evidence="8" type="ORF">MNBD_GAMMA21-2934</name>
</gene>
<dbReference type="Pfam" id="PF25954">
    <property type="entry name" value="Beta-barrel_RND_2"/>
    <property type="match status" value="1"/>
</dbReference>
<evidence type="ECO:0000259" key="6">
    <source>
        <dbReference type="Pfam" id="PF25973"/>
    </source>
</evidence>
<protein>
    <submittedName>
        <fullName evidence="8">Probable Co/Zn/Cd efflux system membrane fusion protein</fullName>
    </submittedName>
</protein>
<dbReference type="PANTHER" id="PTHR30097:SF4">
    <property type="entry name" value="SLR6042 PROTEIN"/>
    <property type="match status" value="1"/>
</dbReference>
<dbReference type="InterPro" id="IPR058646">
    <property type="entry name" value="CzcB_N"/>
</dbReference>
<dbReference type="GO" id="GO:0060003">
    <property type="term" value="P:copper ion export"/>
    <property type="evidence" value="ECO:0007669"/>
    <property type="project" value="TreeGrafter"/>
</dbReference>
<dbReference type="InterPro" id="IPR058647">
    <property type="entry name" value="BSH_CzcB-like"/>
</dbReference>
<feature type="domain" description="CzcB N-terminal" evidence="5">
    <location>
        <begin position="52"/>
        <end position="143"/>
    </location>
</feature>
<evidence type="ECO:0000259" key="4">
    <source>
        <dbReference type="Pfam" id="PF25954"/>
    </source>
</evidence>